<sequence length="63" mass="7226">MVDCNFRNKIYPAPFKRPRHLQFVHEKVQPKGGQKGSWFPPGTPGTGKNAFFRLPAVPRFTDK</sequence>
<accession>A0A6J4IEP2</accession>
<evidence type="ECO:0000256" key="1">
    <source>
        <dbReference type="SAM" id="MobiDB-lite"/>
    </source>
</evidence>
<evidence type="ECO:0000313" key="2">
    <source>
        <dbReference type="EMBL" id="CAA9250000.1"/>
    </source>
</evidence>
<name>A0A6J4IEP2_9SPHI</name>
<reference evidence="2" key="1">
    <citation type="submission" date="2020-02" db="EMBL/GenBank/DDBJ databases">
        <authorList>
            <person name="Meier V. D."/>
        </authorList>
    </citation>
    <scope>NUCLEOTIDE SEQUENCE</scope>
    <source>
        <strain evidence="2">AVDCRST_MAG56</strain>
    </source>
</reference>
<dbReference type="AlphaFoldDB" id="A0A6J4IEP2"/>
<protein>
    <submittedName>
        <fullName evidence="2">Uncharacterized protein</fullName>
    </submittedName>
</protein>
<dbReference type="EMBL" id="CADCTQ010000173">
    <property type="protein sequence ID" value="CAA9250000.1"/>
    <property type="molecule type" value="Genomic_DNA"/>
</dbReference>
<organism evidence="2">
    <name type="scientific">uncultured Cytophagales bacterium</name>
    <dbReference type="NCBI Taxonomy" id="158755"/>
    <lineage>
        <taxon>Bacteria</taxon>
        <taxon>Pseudomonadati</taxon>
        <taxon>Bacteroidota</taxon>
        <taxon>Sphingobacteriia</taxon>
        <taxon>Sphingobacteriales</taxon>
        <taxon>environmental samples</taxon>
    </lineage>
</organism>
<feature type="region of interest" description="Disordered" evidence="1">
    <location>
        <begin position="29"/>
        <end position="51"/>
    </location>
</feature>
<proteinExistence type="predicted"/>
<gene>
    <name evidence="2" type="ORF">AVDCRST_MAG56-1874</name>
</gene>